<dbReference type="AlphaFoldDB" id="A0A2M6WCY7"/>
<keyword evidence="1" id="KW-0812">Transmembrane</keyword>
<sequence length="550" mass="63947">MDFKKHLLALLLFSLICLGFFFINLDDFFVSDDFDWVHLTANSDKPITSYFFSNYHGENQGGSYRPLMNLAFWVDYNLWNLNPLGYHLNNLTFYILTAWLIYLIVHKLSCRHSKRRLLAIISGTIFCLTPNHAEVAIWLSGRGDVISTFFYLLAFYTYINFRDSKKKGLLAVSLISFCLSLLAKEMAITLPALILIYEVFRASRDKLKANFKVILYPAVYALIVLVFFIIRYLAIGLTTGYYASDQLSFTLSKSYSMLLNLFSDSLLFFQTRLEFVYFFQNKHLIFLVALALLIYLSIKLFKKHQLEISFWWTFYFISMIPVAGLLFGIVNDEGERYNYLPSVAFSVILAMIIVKFFRKKLIFYPLLIITLSYFGYQTVQKSLAWQTASEVSKQVINDLPKVVSWDKASEEQIIAFALPDSYKGAHLLRNGFREGLELLYPGKDFNLTLLPISLLLDKDNLGRENIDWQIIEDGLFGTSVDGNFIVTSHLARKENDDYYFELWNYNYQNYTADTVKIKFKGEFLEKIKSRKTYFVTFNKGRLISLPLLID</sequence>
<organism evidence="2 3">
    <name type="scientific">Candidatus Komeilibacteria bacterium CG10_big_fil_rev_8_21_14_0_10_41_13</name>
    <dbReference type="NCBI Taxonomy" id="1974476"/>
    <lineage>
        <taxon>Bacteria</taxon>
        <taxon>Candidatus Komeiliibacteriota</taxon>
    </lineage>
</organism>
<feature type="transmembrane region" description="Helical" evidence="1">
    <location>
        <begin position="7"/>
        <end position="25"/>
    </location>
</feature>
<feature type="transmembrane region" description="Helical" evidence="1">
    <location>
        <begin position="86"/>
        <end position="105"/>
    </location>
</feature>
<dbReference type="EMBL" id="PFBO01000030">
    <property type="protein sequence ID" value="PIT90648.1"/>
    <property type="molecule type" value="Genomic_DNA"/>
</dbReference>
<accession>A0A2M6WCY7</accession>
<proteinExistence type="predicted"/>
<feature type="transmembrane region" description="Helical" evidence="1">
    <location>
        <begin position="310"/>
        <end position="330"/>
    </location>
</feature>
<dbReference type="PANTHER" id="PTHR44216:SF3">
    <property type="entry name" value="PROTEIN O-MANNOSYL-TRANSFERASE TMTC2"/>
    <property type="match status" value="1"/>
</dbReference>
<keyword evidence="1" id="KW-1133">Transmembrane helix</keyword>
<feature type="transmembrane region" description="Helical" evidence="1">
    <location>
        <begin position="279"/>
        <end position="298"/>
    </location>
</feature>
<dbReference type="GO" id="GO:0000030">
    <property type="term" value="F:mannosyltransferase activity"/>
    <property type="evidence" value="ECO:0007669"/>
    <property type="project" value="TreeGrafter"/>
</dbReference>
<dbReference type="InterPro" id="IPR052384">
    <property type="entry name" value="TMTC_O-mannosyltransferase"/>
</dbReference>
<feature type="transmembrane region" description="Helical" evidence="1">
    <location>
        <begin position="168"/>
        <end position="194"/>
    </location>
</feature>
<comment type="caution">
    <text evidence="2">The sequence shown here is derived from an EMBL/GenBank/DDBJ whole genome shotgun (WGS) entry which is preliminary data.</text>
</comment>
<feature type="transmembrane region" description="Helical" evidence="1">
    <location>
        <begin position="336"/>
        <end position="354"/>
    </location>
</feature>
<feature type="transmembrane region" description="Helical" evidence="1">
    <location>
        <begin position="145"/>
        <end position="161"/>
    </location>
</feature>
<feature type="transmembrane region" description="Helical" evidence="1">
    <location>
        <begin position="214"/>
        <end position="234"/>
    </location>
</feature>
<dbReference type="Proteomes" id="UP000230543">
    <property type="component" value="Unassembled WGS sequence"/>
</dbReference>
<dbReference type="GO" id="GO:0035269">
    <property type="term" value="P:protein O-linked glycosylation via mannose"/>
    <property type="evidence" value="ECO:0007669"/>
    <property type="project" value="TreeGrafter"/>
</dbReference>
<keyword evidence="1" id="KW-0472">Membrane</keyword>
<name>A0A2M6WCY7_9BACT</name>
<reference evidence="3" key="1">
    <citation type="submission" date="2017-09" db="EMBL/GenBank/DDBJ databases">
        <title>Depth-based differentiation of microbial function through sediment-hosted aquifers and enrichment of novel symbionts in the deep terrestrial subsurface.</title>
        <authorList>
            <person name="Probst A.J."/>
            <person name="Ladd B."/>
            <person name="Jarett J.K."/>
            <person name="Geller-Mcgrath D.E."/>
            <person name="Sieber C.M.K."/>
            <person name="Emerson J.B."/>
            <person name="Anantharaman K."/>
            <person name="Thomas B.C."/>
            <person name="Malmstrom R."/>
            <person name="Stieglmeier M."/>
            <person name="Klingl A."/>
            <person name="Woyke T."/>
            <person name="Ryan C.M."/>
            <person name="Banfield J.F."/>
        </authorList>
    </citation>
    <scope>NUCLEOTIDE SEQUENCE [LARGE SCALE GENOMIC DNA]</scope>
</reference>
<evidence type="ECO:0008006" key="4">
    <source>
        <dbReference type="Google" id="ProtNLM"/>
    </source>
</evidence>
<feature type="transmembrane region" description="Helical" evidence="1">
    <location>
        <begin position="255"/>
        <end position="273"/>
    </location>
</feature>
<protein>
    <recommendedName>
        <fullName evidence="4">Glycosyltransferase RgtA/B/C/D-like domain-containing protein</fullName>
    </recommendedName>
</protein>
<gene>
    <name evidence="2" type="ORF">COU22_00990</name>
</gene>
<evidence type="ECO:0000313" key="2">
    <source>
        <dbReference type="EMBL" id="PIT90648.1"/>
    </source>
</evidence>
<evidence type="ECO:0000313" key="3">
    <source>
        <dbReference type="Proteomes" id="UP000230543"/>
    </source>
</evidence>
<feature type="transmembrane region" description="Helical" evidence="1">
    <location>
        <begin position="117"/>
        <end position="139"/>
    </location>
</feature>
<dbReference type="PANTHER" id="PTHR44216">
    <property type="entry name" value="PROTEIN O-MANNOSYL-TRANSFERASE TMTC2"/>
    <property type="match status" value="1"/>
</dbReference>
<evidence type="ECO:0000256" key="1">
    <source>
        <dbReference type="SAM" id="Phobius"/>
    </source>
</evidence>
<feature type="transmembrane region" description="Helical" evidence="1">
    <location>
        <begin position="361"/>
        <end position="379"/>
    </location>
</feature>